<evidence type="ECO:0000313" key="2">
    <source>
        <dbReference type="Proteomes" id="UP001151582"/>
    </source>
</evidence>
<proteinExistence type="predicted"/>
<protein>
    <submittedName>
        <fullName evidence="1">Uncharacterized protein</fullName>
    </submittedName>
</protein>
<dbReference type="EMBL" id="JANBQB010000042">
    <property type="protein sequence ID" value="KAJ1983757.1"/>
    <property type="molecule type" value="Genomic_DNA"/>
</dbReference>
<reference evidence="1" key="1">
    <citation type="submission" date="2022-07" db="EMBL/GenBank/DDBJ databases">
        <title>Phylogenomic reconstructions and comparative analyses of Kickxellomycotina fungi.</title>
        <authorList>
            <person name="Reynolds N.K."/>
            <person name="Stajich J.E."/>
            <person name="Barry K."/>
            <person name="Grigoriev I.V."/>
            <person name="Crous P."/>
            <person name="Smith M.E."/>
        </authorList>
    </citation>
    <scope>NUCLEOTIDE SEQUENCE</scope>
    <source>
        <strain evidence="1">RSA 567</strain>
    </source>
</reference>
<gene>
    <name evidence="1" type="ORF">H4R34_001089</name>
</gene>
<name>A0A9W8BC38_9FUNG</name>
<sequence>MSAIVRELYTKYGQPPAAALLKGERRLSKLLSVFDKNGVGKRVAQTSWLKNGKPEGYYTITSYEPTEGFQRGTIYGIKYLHDKPCSEIPEKIKNTTRDYWIALDWSSAADAPTAPSKDSS</sequence>
<dbReference type="AlphaFoldDB" id="A0A9W8BC38"/>
<accession>A0A9W8BC38</accession>
<dbReference type="OrthoDB" id="10288632at2759"/>
<dbReference type="Proteomes" id="UP001151582">
    <property type="component" value="Unassembled WGS sequence"/>
</dbReference>
<organism evidence="1 2">
    <name type="scientific">Dimargaris verticillata</name>
    <dbReference type="NCBI Taxonomy" id="2761393"/>
    <lineage>
        <taxon>Eukaryota</taxon>
        <taxon>Fungi</taxon>
        <taxon>Fungi incertae sedis</taxon>
        <taxon>Zoopagomycota</taxon>
        <taxon>Kickxellomycotina</taxon>
        <taxon>Dimargaritomycetes</taxon>
        <taxon>Dimargaritales</taxon>
        <taxon>Dimargaritaceae</taxon>
        <taxon>Dimargaris</taxon>
    </lineage>
</organism>
<keyword evidence="2" id="KW-1185">Reference proteome</keyword>
<evidence type="ECO:0000313" key="1">
    <source>
        <dbReference type="EMBL" id="KAJ1983757.1"/>
    </source>
</evidence>
<comment type="caution">
    <text evidence="1">The sequence shown here is derived from an EMBL/GenBank/DDBJ whole genome shotgun (WGS) entry which is preliminary data.</text>
</comment>